<dbReference type="GO" id="GO:0006207">
    <property type="term" value="P:'de novo' pyrimidine nucleobase biosynthetic process"/>
    <property type="evidence" value="ECO:0007669"/>
    <property type="project" value="TreeGrafter"/>
</dbReference>
<dbReference type="InterPro" id="IPR013785">
    <property type="entry name" value="Aldolase_TIM"/>
</dbReference>
<comment type="pathway">
    <text evidence="2">Pyrimidine metabolism; UMP biosynthesis via de novo pathway.</text>
</comment>
<keyword evidence="3" id="KW-0285">Flavoprotein</keyword>
<dbReference type="Gene3D" id="3.20.20.70">
    <property type="entry name" value="Aldolase class I"/>
    <property type="match status" value="1"/>
</dbReference>
<gene>
    <name evidence="8" type="ORF">N2K84_05435</name>
</gene>
<dbReference type="InterPro" id="IPR012135">
    <property type="entry name" value="Dihydroorotate_DH_1_2"/>
</dbReference>
<dbReference type="NCBIfam" id="NF005741">
    <property type="entry name" value="PRK07565.1"/>
    <property type="match status" value="1"/>
</dbReference>
<protein>
    <submittedName>
        <fullName evidence="8">Dihydroorotate dehydrogenase-like protein</fullName>
    </submittedName>
</protein>
<dbReference type="Pfam" id="PF01180">
    <property type="entry name" value="DHO_dh"/>
    <property type="match status" value="1"/>
</dbReference>
<dbReference type="GO" id="GO:0006222">
    <property type="term" value="P:UMP biosynthetic process"/>
    <property type="evidence" value="ECO:0007669"/>
    <property type="project" value="InterPro"/>
</dbReference>
<keyword evidence="5" id="KW-0665">Pyrimidine biosynthesis</keyword>
<evidence type="ECO:0000256" key="6">
    <source>
        <dbReference type="ARBA" id="ARBA00023002"/>
    </source>
</evidence>
<evidence type="ECO:0000256" key="4">
    <source>
        <dbReference type="ARBA" id="ARBA00022643"/>
    </source>
</evidence>
<reference evidence="8" key="1">
    <citation type="submission" date="2022-10" db="EMBL/GenBank/DDBJ databases">
        <title>Gaoshiqiia sediminis gen. nov., sp. nov., isolated from coastal sediment.</title>
        <authorList>
            <person name="Yu W.X."/>
            <person name="Mu D.S."/>
            <person name="Du J.Z."/>
            <person name="Liang Y.Q."/>
        </authorList>
    </citation>
    <scope>NUCLEOTIDE SEQUENCE</scope>
    <source>
        <strain evidence="8">A06</strain>
    </source>
</reference>
<evidence type="ECO:0000313" key="8">
    <source>
        <dbReference type="EMBL" id="MCW0482163.1"/>
    </source>
</evidence>
<keyword evidence="4" id="KW-0288">FMN</keyword>
<evidence type="ECO:0000256" key="3">
    <source>
        <dbReference type="ARBA" id="ARBA00022630"/>
    </source>
</evidence>
<evidence type="ECO:0000256" key="1">
    <source>
        <dbReference type="ARBA" id="ARBA00001917"/>
    </source>
</evidence>
<accession>A0AA42C4V0</accession>
<dbReference type="EMBL" id="JAPAAF010000005">
    <property type="protein sequence ID" value="MCW0482163.1"/>
    <property type="molecule type" value="Genomic_DNA"/>
</dbReference>
<keyword evidence="6" id="KW-0560">Oxidoreductase</keyword>
<dbReference type="InterPro" id="IPR050074">
    <property type="entry name" value="DHO_dehydrogenase"/>
</dbReference>
<comment type="caution">
    <text evidence="8">The sequence shown here is derived from an EMBL/GenBank/DDBJ whole genome shotgun (WGS) entry which is preliminary data.</text>
</comment>
<dbReference type="Proteomes" id="UP001163821">
    <property type="component" value="Unassembled WGS sequence"/>
</dbReference>
<sequence length="328" mass="36298">MANLSTRFFGLELKSPVVAASCSMTGNLDQIRKIAQAGAGAVVLKSLFEEEIYVQLQEELNERKELAADPEYLDYFDYVIKEENLNKYISLIREAKSEVDIPVVASVSCISSSEWTLFARKLQDAGADAIELNLFIIPSNLDKNHEANEQFYFETVKKVLEVVTIPVTIKISPYFSNLGRVIKDMSATGIAGITLFNRFYSPDIDIEKGSLISADVFSSEKEYLQPLRWTGIMAPNADCPLAATTGIHNAETALKMLLAGASAVQVASVLYQEGISAISKINEGIARWMDTKKYGSITDFKGKLSIQADHAVAYERFQFMTYFGGKGF</sequence>
<evidence type="ECO:0000313" key="9">
    <source>
        <dbReference type="Proteomes" id="UP001163821"/>
    </source>
</evidence>
<dbReference type="RefSeq" id="WP_282590769.1">
    <property type="nucleotide sequence ID" value="NZ_JAPAAF010000005.1"/>
</dbReference>
<dbReference type="PANTHER" id="PTHR48109">
    <property type="entry name" value="DIHYDROOROTATE DEHYDROGENASE (QUINONE), MITOCHONDRIAL-RELATED"/>
    <property type="match status" value="1"/>
</dbReference>
<dbReference type="AlphaFoldDB" id="A0AA42C4V0"/>
<evidence type="ECO:0000259" key="7">
    <source>
        <dbReference type="Pfam" id="PF01180"/>
    </source>
</evidence>
<dbReference type="GO" id="GO:0004152">
    <property type="term" value="F:dihydroorotate dehydrogenase activity"/>
    <property type="evidence" value="ECO:0007669"/>
    <property type="project" value="InterPro"/>
</dbReference>
<feature type="domain" description="Dihydroorotate dehydrogenase catalytic" evidence="7">
    <location>
        <begin position="87"/>
        <end position="289"/>
    </location>
</feature>
<organism evidence="8 9">
    <name type="scientific">Gaoshiqia sediminis</name>
    <dbReference type="NCBI Taxonomy" id="2986998"/>
    <lineage>
        <taxon>Bacteria</taxon>
        <taxon>Pseudomonadati</taxon>
        <taxon>Bacteroidota</taxon>
        <taxon>Bacteroidia</taxon>
        <taxon>Marinilabiliales</taxon>
        <taxon>Prolixibacteraceae</taxon>
        <taxon>Gaoshiqia</taxon>
    </lineage>
</organism>
<dbReference type="Gene3D" id="2.30.26.10">
    <property type="entry name" value="Dihydroorotate Dehydrogenase A, chain A, domain 2"/>
    <property type="match status" value="1"/>
</dbReference>
<keyword evidence="9" id="KW-1185">Reference proteome</keyword>
<name>A0AA42C4V0_9BACT</name>
<evidence type="ECO:0000256" key="5">
    <source>
        <dbReference type="ARBA" id="ARBA00022975"/>
    </source>
</evidence>
<dbReference type="PIRSF" id="PIRSF000164">
    <property type="entry name" value="DHO_oxidase"/>
    <property type="match status" value="1"/>
</dbReference>
<dbReference type="SUPFAM" id="SSF51395">
    <property type="entry name" value="FMN-linked oxidoreductases"/>
    <property type="match status" value="1"/>
</dbReference>
<dbReference type="InterPro" id="IPR023359">
    <property type="entry name" value="Dihydro_DH_chainA_dom2"/>
</dbReference>
<dbReference type="PANTHER" id="PTHR48109:SF3">
    <property type="entry name" value="SLL0744 PROTEIN"/>
    <property type="match status" value="1"/>
</dbReference>
<dbReference type="InterPro" id="IPR005720">
    <property type="entry name" value="Dihydroorotate_DH_cat"/>
</dbReference>
<dbReference type="GO" id="GO:0005737">
    <property type="term" value="C:cytoplasm"/>
    <property type="evidence" value="ECO:0007669"/>
    <property type="project" value="InterPro"/>
</dbReference>
<evidence type="ECO:0000256" key="2">
    <source>
        <dbReference type="ARBA" id="ARBA00004725"/>
    </source>
</evidence>
<comment type="cofactor">
    <cofactor evidence="1">
        <name>FMN</name>
        <dbReference type="ChEBI" id="CHEBI:58210"/>
    </cofactor>
</comment>
<proteinExistence type="predicted"/>